<organism evidence="1">
    <name type="scientific">viral metagenome</name>
    <dbReference type="NCBI Taxonomy" id="1070528"/>
    <lineage>
        <taxon>unclassified sequences</taxon>
        <taxon>metagenomes</taxon>
        <taxon>organismal metagenomes</taxon>
    </lineage>
</organism>
<sequence length="117" mass="13806">MTHFPIMRLHFNIGDYPYDYQLEVWKNAGTGTCFYYIREIVDTTTTHFDQFLTVGQTLRLIHTGKADSNYMWQDIDFFSGPEFQKKCILDMRWEEVVDSGALLPLVLNITFPQKRIT</sequence>
<dbReference type="EMBL" id="MN740814">
    <property type="protein sequence ID" value="QHU13170.1"/>
    <property type="molecule type" value="Genomic_DNA"/>
</dbReference>
<evidence type="ECO:0000313" key="1">
    <source>
        <dbReference type="EMBL" id="QHU13170.1"/>
    </source>
</evidence>
<accession>A0A6C0K8N7</accession>
<reference evidence="1" key="1">
    <citation type="journal article" date="2020" name="Nature">
        <title>Giant virus diversity and host interactions through global metagenomics.</title>
        <authorList>
            <person name="Schulz F."/>
            <person name="Roux S."/>
            <person name="Paez-Espino D."/>
            <person name="Jungbluth S."/>
            <person name="Walsh D.A."/>
            <person name="Denef V.J."/>
            <person name="McMahon K.D."/>
            <person name="Konstantinidis K.T."/>
            <person name="Eloe-Fadrosh E.A."/>
            <person name="Kyrpides N.C."/>
            <person name="Woyke T."/>
        </authorList>
    </citation>
    <scope>NUCLEOTIDE SEQUENCE</scope>
    <source>
        <strain evidence="1">GVMAG-S-1101178-127</strain>
    </source>
</reference>
<proteinExistence type="predicted"/>
<name>A0A6C0K8N7_9ZZZZ</name>
<dbReference type="AlphaFoldDB" id="A0A6C0K8N7"/>
<protein>
    <submittedName>
        <fullName evidence="1">Uncharacterized protein</fullName>
    </submittedName>
</protein>